<evidence type="ECO:0000256" key="2">
    <source>
        <dbReference type="ARBA" id="ARBA00004882"/>
    </source>
</evidence>
<dbReference type="Gene3D" id="3.40.140.10">
    <property type="entry name" value="Cytidine Deaminase, domain 2"/>
    <property type="match status" value="1"/>
</dbReference>
<dbReference type="GO" id="GO:0009231">
    <property type="term" value="P:riboflavin biosynthetic process"/>
    <property type="evidence" value="ECO:0007669"/>
    <property type="project" value="UniProtKB-UniPathway"/>
</dbReference>
<comment type="similarity">
    <text evidence="4">In the C-terminal section; belongs to the HTP reductase family.</text>
</comment>
<dbReference type="UniPathway" id="UPA00275">
    <property type="reaction ID" value="UER00401"/>
</dbReference>
<dbReference type="InterPro" id="IPR024072">
    <property type="entry name" value="DHFR-like_dom_sf"/>
</dbReference>
<feature type="domain" description="CMP/dCMP-type deaminase" evidence="9">
    <location>
        <begin position="9"/>
        <end position="128"/>
    </location>
</feature>
<name>S5DSG6_9ACTN</name>
<dbReference type="Pfam" id="PF01872">
    <property type="entry name" value="RibD_C"/>
    <property type="match status" value="1"/>
</dbReference>
<protein>
    <recommendedName>
        <fullName evidence="6">Riboflavin biosynthesis protein RibD</fullName>
        <ecNumber evidence="5">3.5.4.26</ecNumber>
    </recommendedName>
</protein>
<comment type="pathway">
    <text evidence="2">Cofactor biosynthesis; riboflavin biosynthesis; 5-amino-6-(D-ribitylamino)uracil from GTP: step 2/4.</text>
</comment>
<dbReference type="Gene3D" id="3.40.430.10">
    <property type="entry name" value="Dihydrofolate Reductase, subunit A"/>
    <property type="match status" value="1"/>
</dbReference>
<dbReference type="InterPro" id="IPR002734">
    <property type="entry name" value="RibDG_C"/>
</dbReference>
<evidence type="ECO:0000256" key="8">
    <source>
        <dbReference type="ARBA" id="ARBA00049886"/>
    </source>
</evidence>
<proteinExistence type="inferred from homology"/>
<evidence type="ECO:0000256" key="1">
    <source>
        <dbReference type="ARBA" id="ARBA00002151"/>
    </source>
</evidence>
<evidence type="ECO:0000259" key="9">
    <source>
        <dbReference type="PROSITE" id="PS51747"/>
    </source>
</evidence>
<comment type="catalytic activity">
    <reaction evidence="8">
        <text>2,5-diamino-6-hydroxy-4-(5-phosphoribosylamino)-pyrimidine + H2O + H(+) = 5-amino-6-(5-phospho-D-ribosylamino)uracil + NH4(+)</text>
        <dbReference type="Rhea" id="RHEA:21868"/>
        <dbReference type="ChEBI" id="CHEBI:15377"/>
        <dbReference type="ChEBI" id="CHEBI:15378"/>
        <dbReference type="ChEBI" id="CHEBI:28938"/>
        <dbReference type="ChEBI" id="CHEBI:58453"/>
        <dbReference type="ChEBI" id="CHEBI:58614"/>
        <dbReference type="EC" id="3.5.4.26"/>
    </reaction>
</comment>
<dbReference type="PROSITE" id="PS51747">
    <property type="entry name" value="CYT_DCMP_DEAMINASES_2"/>
    <property type="match status" value="1"/>
</dbReference>
<comment type="function">
    <text evidence="1">Converts 2,5-diamino-6-(ribosylamino)-4(3h)-pyrimidinone 5'-phosphate into 5-amino-6-(ribosylamino)-2,4(1h,3h)-pyrimidinedione 5'-phosphate.</text>
</comment>
<dbReference type="GO" id="GO:0008703">
    <property type="term" value="F:5-amino-6-(5-phosphoribosylamino)uracil reductase activity"/>
    <property type="evidence" value="ECO:0007669"/>
    <property type="project" value="UniProtKB-EC"/>
</dbReference>
<dbReference type="InterPro" id="IPR002125">
    <property type="entry name" value="CMP_dCMP_dom"/>
</dbReference>
<evidence type="ECO:0000313" key="10">
    <source>
        <dbReference type="EMBL" id="AGQ19935.1"/>
    </source>
</evidence>
<dbReference type="SUPFAM" id="SSF53597">
    <property type="entry name" value="Dihydrofolate reductase-like"/>
    <property type="match status" value="1"/>
</dbReference>
<evidence type="ECO:0000256" key="3">
    <source>
        <dbReference type="ARBA" id="ARBA00005259"/>
    </source>
</evidence>
<organism evidence="10">
    <name type="scientific">Candidatus Actinomarina minuta</name>
    <dbReference type="NCBI Taxonomy" id="1389454"/>
    <lineage>
        <taxon>Bacteria</taxon>
        <taxon>Bacillati</taxon>
        <taxon>Actinomycetota</taxon>
        <taxon>Actinomycetes</taxon>
        <taxon>Candidatus Actinomarinidae</taxon>
        <taxon>Candidatus Actinomarinales</taxon>
        <taxon>Candidatus Actinomarineae</taxon>
        <taxon>Candidatus Actinomarinaceae</taxon>
        <taxon>Candidatus Actinomarina</taxon>
    </lineage>
</organism>
<dbReference type="GO" id="GO:0008835">
    <property type="term" value="F:diaminohydroxyphosphoribosylaminopyrimidine deaminase activity"/>
    <property type="evidence" value="ECO:0007669"/>
    <property type="project" value="UniProtKB-EC"/>
</dbReference>
<evidence type="ECO:0000256" key="6">
    <source>
        <dbReference type="ARBA" id="ARBA00019930"/>
    </source>
</evidence>
<dbReference type="AlphaFoldDB" id="S5DSG6"/>
<dbReference type="Pfam" id="PF00383">
    <property type="entry name" value="dCMP_cyt_deam_1"/>
    <property type="match status" value="1"/>
</dbReference>
<accession>S5DSG6</accession>
<comment type="similarity">
    <text evidence="3">In the N-terminal section; belongs to the cytidine and deoxycytidylate deaminase family.</text>
</comment>
<evidence type="ECO:0000256" key="7">
    <source>
        <dbReference type="ARBA" id="ARBA00049861"/>
    </source>
</evidence>
<evidence type="ECO:0000256" key="5">
    <source>
        <dbReference type="ARBA" id="ARBA00012766"/>
    </source>
</evidence>
<dbReference type="SUPFAM" id="SSF53927">
    <property type="entry name" value="Cytidine deaminase-like"/>
    <property type="match status" value="1"/>
</dbReference>
<comment type="catalytic activity">
    <reaction evidence="7">
        <text>5-amino-6-(5-phospho-D-ribitylamino)uracil + NADP(+) = 5-amino-6-(5-phospho-D-ribosylamino)uracil + NADPH + H(+)</text>
        <dbReference type="Rhea" id="RHEA:17845"/>
        <dbReference type="ChEBI" id="CHEBI:15378"/>
        <dbReference type="ChEBI" id="CHEBI:57783"/>
        <dbReference type="ChEBI" id="CHEBI:58349"/>
        <dbReference type="ChEBI" id="CHEBI:58421"/>
        <dbReference type="ChEBI" id="CHEBI:58453"/>
        <dbReference type="EC" id="1.1.1.193"/>
    </reaction>
</comment>
<dbReference type="EMBL" id="KC811146">
    <property type="protein sequence ID" value="AGQ19935.1"/>
    <property type="molecule type" value="Genomic_DNA"/>
</dbReference>
<dbReference type="EC" id="3.5.4.26" evidence="5"/>
<evidence type="ECO:0000256" key="4">
    <source>
        <dbReference type="ARBA" id="ARBA00007417"/>
    </source>
</evidence>
<dbReference type="InterPro" id="IPR016193">
    <property type="entry name" value="Cytidine_deaminase-like"/>
</dbReference>
<sequence length="353" mass="39908">MADSSHFLEFPNSMYLAVIEALKSDTFPNPKVGAVLFDKNNKIKASGHHKGKGTDHAEIEIIKNTTIESTDTLHVTLEPCFHTDSSPSCADELLKTKIKNIVIGDIDSDKRTSGKSIEKLKNNGLNVTLIEGVNNFINPHYKKKNQSDNSITYIGKIATSSNDKIYEYRAGFNLKSSPKYITNSESLDFTHLIRSTVDAILIGKNTLTTDNPQLNVRLNPLTHVDLKKYVLWGSDKTLIDEMAIGHGDKIFLTTFDNDILKHKNVVNLNNLLFNNVNSYLMEQNIKSMLVEGGNFVHKFFISEKIYDYFYKFVSEDSISDGLSLDNLISDYLMNEMNQIKKIQLKDNSLHIYN</sequence>
<reference evidence="10" key="1">
    <citation type="journal article" date="2013" name="Sci. Rep.">
        <title>Metagenomics uncovers a new group of low GC and ultra-small marine Actinobacteria.</title>
        <authorList>
            <person name="Ghai R."/>
            <person name="Mizuno C.M."/>
            <person name="Picazo A."/>
            <person name="Camacho A."/>
            <person name="Rodriguez-Valera F."/>
        </authorList>
    </citation>
    <scope>NUCLEOTIDE SEQUENCE</scope>
</reference>
<dbReference type="EMBL" id="KC811143">
    <property type="protein sequence ID" value="AGQ19814.1"/>
    <property type="molecule type" value="Genomic_DNA"/>
</dbReference>